<gene>
    <name evidence="3" type="primary">prsT</name>
    <name evidence="3" type="ORF">ABDJ40_07785</name>
</gene>
<dbReference type="Proteomes" id="UP001462640">
    <property type="component" value="Unassembled WGS sequence"/>
</dbReference>
<proteinExistence type="predicted"/>
<dbReference type="EMBL" id="JBDPZC010000002">
    <property type="protein sequence ID" value="MEO3712667.1"/>
    <property type="molecule type" value="Genomic_DNA"/>
</dbReference>
<dbReference type="PANTHER" id="PTHR12558">
    <property type="entry name" value="CELL DIVISION CYCLE 16,23,27"/>
    <property type="match status" value="1"/>
</dbReference>
<feature type="chain" id="PRO_5047142977" evidence="2">
    <location>
        <begin position="21"/>
        <end position="926"/>
    </location>
</feature>
<evidence type="ECO:0000256" key="1">
    <source>
        <dbReference type="PROSITE-ProRule" id="PRU00339"/>
    </source>
</evidence>
<name>A0ABV0GC85_9BURK</name>
<dbReference type="PROSITE" id="PS51257">
    <property type="entry name" value="PROKAR_LIPOPROTEIN"/>
    <property type="match status" value="1"/>
</dbReference>
<dbReference type="InterPro" id="IPR011990">
    <property type="entry name" value="TPR-like_helical_dom_sf"/>
</dbReference>
<dbReference type="RefSeq" id="WP_347608423.1">
    <property type="nucleotide sequence ID" value="NZ_JBDPZC010000002.1"/>
</dbReference>
<evidence type="ECO:0000313" key="3">
    <source>
        <dbReference type="EMBL" id="MEO3712667.1"/>
    </source>
</evidence>
<reference evidence="3 4" key="1">
    <citation type="submission" date="2024-05" db="EMBL/GenBank/DDBJ databases">
        <title>Roseateles sp. 2.12 16S ribosomal RNA gene Genome sequencing and assembly.</title>
        <authorList>
            <person name="Woo H."/>
        </authorList>
    </citation>
    <scope>NUCLEOTIDE SEQUENCE [LARGE SCALE GENOMIC DNA]</scope>
    <source>
        <strain evidence="3 4">2.12</strain>
    </source>
</reference>
<dbReference type="NCBIfam" id="TIGR02917">
    <property type="entry name" value="PEP_TPR_lipo"/>
    <property type="match status" value="1"/>
</dbReference>
<sequence length="926" mass="99290">MKLRARRLSLPLVLSVSLLAACGGKSEEELMASAKTALQQQDAKTATIELKNLLQKNPSSPEGRFLLGKALLDSGDLASAEIELRRALEYKHPQEQVLPLLVQVMLSQGQLKKVLSDYGSTRLADKSAQAALDAQLSAAALGTGDKDRARQLADAAVAGDPGSEQASLAQARILSSQQAFDQAVQRLDELLKTHPKSVNALLFKAQLQLRALNQPAEATKTFQQLLAVRPDQFDAHDALLSLALARNDVEAARQQLAAMKKAGVPGGRSALLEAKVEMAAGNYSRAKELVQALRRGAPEHLGLLSMAAMAEARLGNYSEAEALSAKAVQLAPQSSQLRYQHAQALIKLRQPAKALAALKPLLDSSSKDSEALALAGQASMLLGEQKQAEDFFKRASALRPEDQRYRAALAIGQLGRGGSGEAALSELSSIAATEKGTGVDLALISALAGRRDYAGALKAIEGLERKQPDSVDVPLLRGRVQLAQGNLTEARKSFDIVLKKDPKMLLAVGGLVTIDVNEKKPDQARTRLEAYIKDNPKNSQALRALAELDAQLGKPHDQILKTLNEAVRVDPNDAMAREMLLDVLLAGRDAKLTLSTAQAAVAAIPNNVELLERLARAQLAAGENGQALSTFGKITSLMPESGVGQLGTAGVQIINKDYQAAQRELKKLLDVKPDDLQGRAMAIQVELQLKRPQEALALAKDLQTRHPKAAAGYLAEGVVQQELGATEPALAAMRKALSLEQPGEAPLRLHALLRKARRAAEADSFAEGWLKSHPEDTTFGLYLADLALASGDYPGAEKHYRALLAKRQDLVGALNNMAWLLSVQKKPGALDYAQKALALAPEQPAIMDTYASALAAEGQSKKALEVQRQVVQLSPEVPTYRLALARYLLAAGEKAPARQELQQLSKLGKGFPQQDEVNKLLAEANR</sequence>
<comment type="caution">
    <text evidence="3">The sequence shown here is derived from an EMBL/GenBank/DDBJ whole genome shotgun (WGS) entry which is preliminary data.</text>
</comment>
<feature type="signal peptide" evidence="2">
    <location>
        <begin position="1"/>
        <end position="20"/>
    </location>
</feature>
<dbReference type="SMART" id="SM00028">
    <property type="entry name" value="TPR"/>
    <property type="match status" value="10"/>
</dbReference>
<dbReference type="Pfam" id="PF14559">
    <property type="entry name" value="TPR_19"/>
    <property type="match status" value="3"/>
</dbReference>
<dbReference type="InterPro" id="IPR019734">
    <property type="entry name" value="TPR_rpt"/>
</dbReference>
<dbReference type="PROSITE" id="PS50005">
    <property type="entry name" value="TPR"/>
    <property type="match status" value="1"/>
</dbReference>
<keyword evidence="4" id="KW-1185">Reference proteome</keyword>
<dbReference type="SUPFAM" id="SSF48452">
    <property type="entry name" value="TPR-like"/>
    <property type="match status" value="5"/>
</dbReference>
<protein>
    <submittedName>
        <fullName evidence="3">XrtA/PEP-CTERM system TPR-repeat protein PrsT</fullName>
    </submittedName>
</protein>
<dbReference type="Pfam" id="PF13432">
    <property type="entry name" value="TPR_16"/>
    <property type="match status" value="3"/>
</dbReference>
<accession>A0ABV0GC85</accession>
<evidence type="ECO:0000256" key="2">
    <source>
        <dbReference type="SAM" id="SignalP"/>
    </source>
</evidence>
<organism evidence="3 4">
    <name type="scientific">Roseateles flavus</name>
    <dbReference type="NCBI Taxonomy" id="3149041"/>
    <lineage>
        <taxon>Bacteria</taxon>
        <taxon>Pseudomonadati</taxon>
        <taxon>Pseudomonadota</taxon>
        <taxon>Betaproteobacteria</taxon>
        <taxon>Burkholderiales</taxon>
        <taxon>Sphaerotilaceae</taxon>
        <taxon>Roseateles</taxon>
    </lineage>
</organism>
<dbReference type="PANTHER" id="PTHR12558:SF13">
    <property type="entry name" value="CELL DIVISION CYCLE PROTEIN 27 HOMOLOG"/>
    <property type="match status" value="1"/>
</dbReference>
<dbReference type="InterPro" id="IPR014266">
    <property type="entry name" value="PEP-CTERM_TPR_PrsT"/>
</dbReference>
<keyword evidence="2" id="KW-0732">Signal</keyword>
<feature type="repeat" description="TPR" evidence="1">
    <location>
        <begin position="369"/>
        <end position="402"/>
    </location>
</feature>
<keyword evidence="1" id="KW-0802">TPR repeat</keyword>
<evidence type="ECO:0000313" key="4">
    <source>
        <dbReference type="Proteomes" id="UP001462640"/>
    </source>
</evidence>
<dbReference type="Gene3D" id="1.25.40.10">
    <property type="entry name" value="Tetratricopeptide repeat domain"/>
    <property type="match status" value="6"/>
</dbReference>